<dbReference type="SUPFAM" id="SSF57196">
    <property type="entry name" value="EGF/Laminin"/>
    <property type="match status" value="2"/>
</dbReference>
<name>A0A8C9W7N0_SCLFO</name>
<feature type="domain" description="Cadherin" evidence="19">
    <location>
        <begin position="2230"/>
        <end position="2337"/>
    </location>
</feature>
<evidence type="ECO:0000256" key="9">
    <source>
        <dbReference type="ARBA" id="ARBA00023136"/>
    </source>
</evidence>
<evidence type="ECO:0000256" key="12">
    <source>
        <dbReference type="PROSITE-ProRule" id="PRU00043"/>
    </source>
</evidence>
<dbReference type="FunFam" id="2.60.40.60:FF:000026">
    <property type="entry name" value="FAT atypical cadherin 1"/>
    <property type="match status" value="2"/>
</dbReference>
<comment type="caution">
    <text evidence="13">Lacks conserved residue(s) required for the propagation of feature annotation.</text>
</comment>
<feature type="domain" description="Cadherin" evidence="19">
    <location>
        <begin position="1513"/>
        <end position="1611"/>
    </location>
</feature>
<dbReference type="PRINTS" id="PR00205">
    <property type="entry name" value="CADHERIN"/>
</dbReference>
<feature type="domain" description="Cadherin" evidence="19">
    <location>
        <begin position="1035"/>
        <end position="1139"/>
    </location>
</feature>
<feature type="domain" description="Cadherin" evidence="19">
    <location>
        <begin position="151"/>
        <end position="258"/>
    </location>
</feature>
<feature type="domain" description="Cadherin" evidence="19">
    <location>
        <begin position="2868"/>
        <end position="2972"/>
    </location>
</feature>
<dbReference type="InterPro" id="IPR001881">
    <property type="entry name" value="EGF-like_Ca-bd_dom"/>
</dbReference>
<dbReference type="FunFam" id="2.60.40.60:FF:000058">
    <property type="entry name" value="FAT atypical cadherin 3"/>
    <property type="match status" value="1"/>
</dbReference>
<feature type="domain" description="Cadherin" evidence="19">
    <location>
        <begin position="2024"/>
        <end position="2125"/>
    </location>
</feature>
<dbReference type="GeneTree" id="ENSGT00940000154981"/>
<feature type="domain" description="Laminin G" evidence="17">
    <location>
        <begin position="3462"/>
        <end position="3646"/>
    </location>
</feature>
<feature type="domain" description="Cadherin" evidence="19">
    <location>
        <begin position="1917"/>
        <end position="2023"/>
    </location>
</feature>
<accession>A0A8C9W7N0</accession>
<dbReference type="FunFam" id="2.60.40.60:FF:000067">
    <property type="entry name" value="FAT atypical cadherin 1"/>
    <property type="match status" value="1"/>
</dbReference>
<feature type="compositionally biased region" description="Basic and acidic residues" evidence="14">
    <location>
        <begin position="4152"/>
        <end position="4163"/>
    </location>
</feature>
<feature type="domain" description="Cadherin" evidence="19">
    <location>
        <begin position="1612"/>
        <end position="1713"/>
    </location>
</feature>
<feature type="domain" description="Cadherin" evidence="19">
    <location>
        <begin position="578"/>
        <end position="672"/>
    </location>
</feature>
<feature type="domain" description="Cadherin" evidence="19">
    <location>
        <begin position="1399"/>
        <end position="1512"/>
    </location>
</feature>
<evidence type="ECO:0000256" key="1">
    <source>
        <dbReference type="ARBA" id="ARBA00004479"/>
    </source>
</evidence>
<feature type="domain" description="Cadherin" evidence="19">
    <location>
        <begin position="2973"/>
        <end position="3077"/>
    </location>
</feature>
<feature type="region of interest" description="Disordered" evidence="14">
    <location>
        <begin position="4139"/>
        <end position="4172"/>
    </location>
</feature>
<dbReference type="PROSITE" id="PS50026">
    <property type="entry name" value="EGF_3"/>
    <property type="match status" value="3"/>
</dbReference>
<protein>
    <submittedName>
        <fullName evidence="20">FAT atypical cadherin 3</fullName>
    </submittedName>
</protein>
<feature type="disulfide bond" evidence="13">
    <location>
        <begin position="3733"/>
        <end position="3742"/>
    </location>
</feature>
<dbReference type="PROSITE" id="PS01187">
    <property type="entry name" value="EGF_CA"/>
    <property type="match status" value="1"/>
</dbReference>
<evidence type="ECO:0000256" key="15">
    <source>
        <dbReference type="SAM" id="Phobius"/>
    </source>
</evidence>
<feature type="domain" description="EGF-like" evidence="18">
    <location>
        <begin position="3422"/>
        <end position="3460"/>
    </location>
</feature>
<dbReference type="InterPro" id="IPR015919">
    <property type="entry name" value="Cadherin-like_sf"/>
</dbReference>
<dbReference type="InterPro" id="IPR000742">
    <property type="entry name" value="EGF"/>
</dbReference>
<dbReference type="FunFam" id="2.60.40.60:FF:000032">
    <property type="entry name" value="FAT atypical cadherin 1"/>
    <property type="match status" value="1"/>
</dbReference>
<keyword evidence="9 15" id="KW-0472">Membrane</keyword>
<dbReference type="InterPro" id="IPR018097">
    <property type="entry name" value="EGF_Ca-bd_CS"/>
</dbReference>
<dbReference type="FunFam" id="2.60.40.60:FF:000165">
    <property type="entry name" value="FAT atypical cadherin 3"/>
    <property type="match status" value="1"/>
</dbReference>
<dbReference type="PROSITE" id="PS00022">
    <property type="entry name" value="EGF_1"/>
    <property type="match status" value="2"/>
</dbReference>
<feature type="domain" description="Cadherin" evidence="19">
    <location>
        <begin position="368"/>
        <end position="463"/>
    </location>
</feature>
<gene>
    <name evidence="20" type="primary">FAT3</name>
    <name evidence="20" type="synonym">fat3a</name>
</gene>
<dbReference type="FunFam" id="2.60.40.60:FF:000021">
    <property type="entry name" value="FAT atypical cadherin 1"/>
    <property type="match status" value="2"/>
</dbReference>
<evidence type="ECO:0000256" key="2">
    <source>
        <dbReference type="ARBA" id="ARBA00022536"/>
    </source>
</evidence>
<dbReference type="SUPFAM" id="SSF49313">
    <property type="entry name" value="Cadherin-like"/>
    <property type="match status" value="29"/>
</dbReference>
<dbReference type="Pfam" id="PF00008">
    <property type="entry name" value="EGF"/>
    <property type="match status" value="1"/>
</dbReference>
<evidence type="ECO:0000256" key="5">
    <source>
        <dbReference type="ARBA" id="ARBA00022737"/>
    </source>
</evidence>
<feature type="domain" description="Cadherin" evidence="19">
    <location>
        <begin position="2661"/>
        <end position="2762"/>
    </location>
</feature>
<dbReference type="Pfam" id="PF02210">
    <property type="entry name" value="Laminin_G_2"/>
    <property type="match status" value="1"/>
</dbReference>
<keyword evidence="7" id="KW-0130">Cell adhesion</keyword>
<dbReference type="PROSITE" id="PS50268">
    <property type="entry name" value="CADHERIN_2"/>
    <property type="match status" value="29"/>
</dbReference>
<dbReference type="SUPFAM" id="SSF49899">
    <property type="entry name" value="Concanavalin A-like lectins/glucanases"/>
    <property type="match status" value="1"/>
</dbReference>
<feature type="domain" description="Cadherin" evidence="19">
    <location>
        <begin position="928"/>
        <end position="1034"/>
    </location>
</feature>
<dbReference type="FunFam" id="2.60.40.60:FF:000080">
    <property type="entry name" value="FAT atypical cadherin 1"/>
    <property type="match status" value="1"/>
</dbReference>
<dbReference type="FunFam" id="2.60.40.60:FF:000015">
    <property type="entry name" value="FAT atypical cadherin 1"/>
    <property type="match status" value="1"/>
</dbReference>
<reference evidence="20 21" key="1">
    <citation type="submission" date="2019-04" db="EMBL/GenBank/DDBJ databases">
        <authorList>
            <consortium name="Wellcome Sanger Institute Data Sharing"/>
        </authorList>
    </citation>
    <scope>NUCLEOTIDE SEQUENCE [LARGE SCALE GENOMIC DNA]</scope>
</reference>
<dbReference type="GO" id="GO:0005509">
    <property type="term" value="F:calcium ion binding"/>
    <property type="evidence" value="ECO:0007669"/>
    <property type="project" value="UniProtKB-UniRule"/>
</dbReference>
<dbReference type="InterPro" id="IPR001791">
    <property type="entry name" value="Laminin_G"/>
</dbReference>
<proteinExistence type="predicted"/>
<dbReference type="Gene3D" id="2.60.40.60">
    <property type="entry name" value="Cadherins"/>
    <property type="match status" value="31"/>
</dbReference>
<dbReference type="FunFam" id="2.60.120.200:FF:000035">
    <property type="entry name" value="FAT atypical cadherin 3"/>
    <property type="match status" value="1"/>
</dbReference>
<dbReference type="Ensembl" id="ENSSFOT00015050070.1">
    <property type="protein sequence ID" value="ENSSFOP00015070860.1"/>
    <property type="gene ID" value="ENSSFOG00015015280.2"/>
</dbReference>
<evidence type="ECO:0000256" key="8">
    <source>
        <dbReference type="ARBA" id="ARBA00022989"/>
    </source>
</evidence>
<dbReference type="GO" id="GO:0048731">
    <property type="term" value="P:system development"/>
    <property type="evidence" value="ECO:0007669"/>
    <property type="project" value="UniProtKB-ARBA"/>
</dbReference>
<feature type="region of interest" description="Disordered" evidence="14">
    <location>
        <begin position="4039"/>
        <end position="4102"/>
    </location>
</feature>
<dbReference type="GO" id="GO:0120025">
    <property type="term" value="C:plasma membrane bounded cell projection"/>
    <property type="evidence" value="ECO:0007669"/>
    <property type="project" value="UniProtKB-ARBA"/>
</dbReference>
<evidence type="ECO:0000256" key="10">
    <source>
        <dbReference type="ARBA" id="ARBA00023157"/>
    </source>
</evidence>
<dbReference type="CDD" id="cd11304">
    <property type="entry name" value="Cadherin_repeat"/>
    <property type="match status" value="28"/>
</dbReference>
<evidence type="ECO:0000256" key="6">
    <source>
        <dbReference type="ARBA" id="ARBA00022837"/>
    </source>
</evidence>
<feature type="domain" description="EGF-like" evidence="18">
    <location>
        <begin position="3707"/>
        <end position="3743"/>
    </location>
</feature>
<keyword evidence="10 13" id="KW-1015">Disulfide bond</keyword>
<dbReference type="FunFam" id="2.60.40.60:FF:000075">
    <property type="entry name" value="FAT atypical cadherin 1"/>
    <property type="match status" value="1"/>
</dbReference>
<dbReference type="SMART" id="SM00282">
    <property type="entry name" value="LamG"/>
    <property type="match status" value="1"/>
</dbReference>
<feature type="domain" description="Cadherin" evidence="19">
    <location>
        <begin position="1140"/>
        <end position="1300"/>
    </location>
</feature>
<keyword evidence="6 12" id="KW-0106">Calcium</keyword>
<dbReference type="FunFam" id="2.60.40.60:FF:000066">
    <property type="entry name" value="FAT atypical cadherin 1"/>
    <property type="match status" value="1"/>
</dbReference>
<dbReference type="FunFam" id="2.60.40.60:FF:000013">
    <property type="entry name" value="Cadherin EGF LAG seven-pass G-type receptor"/>
    <property type="match status" value="2"/>
</dbReference>
<dbReference type="FunFam" id="2.60.40.60:FF:000035">
    <property type="entry name" value="Protocadherin Fat 3"/>
    <property type="match status" value="1"/>
</dbReference>
<dbReference type="FunFam" id="2.60.40.60:FF:000039">
    <property type="entry name" value="FAT atypical cadherin 3"/>
    <property type="match status" value="1"/>
</dbReference>
<evidence type="ECO:0000313" key="20">
    <source>
        <dbReference type="Ensembl" id="ENSSFOP00015070860.1"/>
    </source>
</evidence>
<evidence type="ECO:0000259" key="19">
    <source>
        <dbReference type="PROSITE" id="PS50268"/>
    </source>
</evidence>
<feature type="domain" description="Cadherin" evidence="19">
    <location>
        <begin position="3078"/>
        <end position="3173"/>
    </location>
</feature>
<evidence type="ECO:0000259" key="18">
    <source>
        <dbReference type="PROSITE" id="PS50026"/>
    </source>
</evidence>
<dbReference type="GO" id="GO:0048513">
    <property type="term" value="P:animal organ development"/>
    <property type="evidence" value="ECO:0007669"/>
    <property type="project" value="UniProtKB-ARBA"/>
</dbReference>
<dbReference type="FunFam" id="2.60.40.60:FF:000061">
    <property type="entry name" value="FAT atypical cadherin 3"/>
    <property type="match status" value="2"/>
</dbReference>
<dbReference type="FunFam" id="2.60.40.60:FF:000024">
    <property type="entry name" value="FAT atypical cadherin 3"/>
    <property type="match status" value="1"/>
</dbReference>
<dbReference type="GO" id="GO:0120035">
    <property type="term" value="P:regulation of plasma membrane bounded cell projection organization"/>
    <property type="evidence" value="ECO:0007669"/>
    <property type="project" value="UniProtKB-ARBA"/>
</dbReference>
<dbReference type="CDD" id="cd00110">
    <property type="entry name" value="LamG"/>
    <property type="match status" value="1"/>
</dbReference>
<feature type="domain" description="Cadherin" evidence="19">
    <location>
        <begin position="3184"/>
        <end position="3282"/>
    </location>
</feature>
<dbReference type="FunFam" id="2.60.40.60:FF:000051">
    <property type="entry name" value="FAT atypical cadherin 1"/>
    <property type="match status" value="1"/>
</dbReference>
<dbReference type="InterPro" id="IPR000152">
    <property type="entry name" value="EGF-type_Asp/Asn_hydroxyl_site"/>
</dbReference>
<keyword evidence="5" id="KW-0677">Repeat</keyword>
<dbReference type="GO" id="GO:0048468">
    <property type="term" value="P:cell development"/>
    <property type="evidence" value="ECO:0007669"/>
    <property type="project" value="UniProtKB-ARBA"/>
</dbReference>
<feature type="domain" description="Cadherin" evidence="19">
    <location>
        <begin position="2763"/>
        <end position="2867"/>
    </location>
</feature>
<dbReference type="PROSITE" id="PS50025">
    <property type="entry name" value="LAM_G_DOMAIN"/>
    <property type="match status" value="1"/>
</dbReference>
<dbReference type="FunFam" id="2.60.40.60:FF:000065">
    <property type="entry name" value="FAT atypical cadherin 1"/>
    <property type="match status" value="1"/>
</dbReference>
<evidence type="ECO:0000256" key="3">
    <source>
        <dbReference type="ARBA" id="ARBA00022692"/>
    </source>
</evidence>
<keyword evidence="21" id="KW-1185">Reference proteome</keyword>
<dbReference type="GO" id="GO:0016477">
    <property type="term" value="P:cell migration"/>
    <property type="evidence" value="ECO:0007669"/>
    <property type="project" value="UniProtKB-ARBA"/>
</dbReference>
<feature type="domain" description="Cadherin" evidence="19">
    <location>
        <begin position="718"/>
        <end position="822"/>
    </location>
</feature>
<dbReference type="Gene3D" id="2.60.120.200">
    <property type="match status" value="1"/>
</dbReference>
<keyword evidence="8 15" id="KW-1133">Transmembrane helix</keyword>
<dbReference type="FunFam" id="2.60.40.60:FF:000033">
    <property type="entry name" value="FAT atypical cadherin 1"/>
    <property type="match status" value="1"/>
</dbReference>
<feature type="domain" description="Cadherin" evidence="19">
    <location>
        <begin position="1714"/>
        <end position="1815"/>
    </location>
</feature>
<evidence type="ECO:0000256" key="7">
    <source>
        <dbReference type="ARBA" id="ARBA00022889"/>
    </source>
</evidence>
<dbReference type="GO" id="GO:0009653">
    <property type="term" value="P:anatomical structure morphogenesis"/>
    <property type="evidence" value="ECO:0007669"/>
    <property type="project" value="UniProtKB-ARBA"/>
</dbReference>
<dbReference type="GO" id="GO:0005886">
    <property type="term" value="C:plasma membrane"/>
    <property type="evidence" value="ECO:0007669"/>
    <property type="project" value="InterPro"/>
</dbReference>
<dbReference type="PROSITE" id="PS00232">
    <property type="entry name" value="CADHERIN_1"/>
    <property type="match status" value="10"/>
</dbReference>
<dbReference type="FunFam" id="2.60.40.60:FF:000059">
    <property type="entry name" value="FAT atypical cadherin 3"/>
    <property type="match status" value="1"/>
</dbReference>
<dbReference type="FunFam" id="2.60.40.60:FF:000053">
    <property type="entry name" value="FAT atypical cadherin 3"/>
    <property type="match status" value="1"/>
</dbReference>
<evidence type="ECO:0000256" key="11">
    <source>
        <dbReference type="ARBA" id="ARBA00023180"/>
    </source>
</evidence>
<evidence type="ECO:0000256" key="4">
    <source>
        <dbReference type="ARBA" id="ARBA00022729"/>
    </source>
</evidence>
<feature type="domain" description="Cadherin" evidence="19">
    <location>
        <begin position="1816"/>
        <end position="1916"/>
    </location>
</feature>
<feature type="domain" description="Cadherin" evidence="19">
    <location>
        <begin position="2556"/>
        <end position="2660"/>
    </location>
</feature>
<dbReference type="InterPro" id="IPR002126">
    <property type="entry name" value="Cadherin-like_dom"/>
</dbReference>
<evidence type="ECO:0000256" key="13">
    <source>
        <dbReference type="PROSITE-ProRule" id="PRU00076"/>
    </source>
</evidence>
<feature type="chain" id="PRO_5034118761" evidence="16">
    <location>
        <begin position="21"/>
        <end position="4172"/>
    </location>
</feature>
<dbReference type="GO" id="GO:0007156">
    <property type="term" value="P:homophilic cell adhesion via plasma membrane adhesion molecules"/>
    <property type="evidence" value="ECO:0007669"/>
    <property type="project" value="InterPro"/>
</dbReference>
<dbReference type="InterPro" id="IPR013320">
    <property type="entry name" value="ConA-like_dom_sf"/>
</dbReference>
<keyword evidence="3 15" id="KW-0812">Transmembrane</keyword>
<dbReference type="SMART" id="SM00179">
    <property type="entry name" value="EGF_CA"/>
    <property type="match status" value="2"/>
</dbReference>
<dbReference type="PANTHER" id="PTHR24026:SF49">
    <property type="entry name" value="PROTOCADHERIN FAT 3"/>
    <property type="match status" value="1"/>
</dbReference>
<feature type="signal peptide" evidence="16">
    <location>
        <begin position="1"/>
        <end position="20"/>
    </location>
</feature>
<dbReference type="FunFam" id="2.60.40.60:FF:000064">
    <property type="entry name" value="FAT atypical cadherin 1"/>
    <property type="match status" value="1"/>
</dbReference>
<dbReference type="SMART" id="SM00181">
    <property type="entry name" value="EGF"/>
    <property type="match status" value="4"/>
</dbReference>
<organism evidence="20 21">
    <name type="scientific">Scleropages formosus</name>
    <name type="common">Asian bonytongue</name>
    <name type="synonym">Osteoglossum formosum</name>
    <dbReference type="NCBI Taxonomy" id="113540"/>
    <lineage>
        <taxon>Eukaryota</taxon>
        <taxon>Metazoa</taxon>
        <taxon>Chordata</taxon>
        <taxon>Craniata</taxon>
        <taxon>Vertebrata</taxon>
        <taxon>Euteleostomi</taxon>
        <taxon>Actinopterygii</taxon>
        <taxon>Neopterygii</taxon>
        <taxon>Teleostei</taxon>
        <taxon>Osteoglossocephala</taxon>
        <taxon>Osteoglossomorpha</taxon>
        <taxon>Osteoglossiformes</taxon>
        <taxon>Osteoglossidae</taxon>
        <taxon>Scleropages</taxon>
    </lineage>
</organism>
<feature type="domain" description="Cadherin" evidence="19">
    <location>
        <begin position="464"/>
        <end position="569"/>
    </location>
</feature>
<feature type="domain" description="Cadherin" evidence="19">
    <location>
        <begin position="36"/>
        <end position="150"/>
    </location>
</feature>
<feature type="domain" description="Cadherin" evidence="19">
    <location>
        <begin position="2338"/>
        <end position="2443"/>
    </location>
</feature>
<feature type="compositionally biased region" description="Polar residues" evidence="14">
    <location>
        <begin position="3944"/>
        <end position="3962"/>
    </location>
</feature>
<evidence type="ECO:0000259" key="17">
    <source>
        <dbReference type="PROSITE" id="PS50025"/>
    </source>
</evidence>
<dbReference type="PROSITE" id="PS00010">
    <property type="entry name" value="ASX_HYDROXYL"/>
    <property type="match status" value="1"/>
</dbReference>
<feature type="transmembrane region" description="Helical" evidence="15">
    <location>
        <begin position="3802"/>
        <end position="3822"/>
    </location>
</feature>
<dbReference type="PANTHER" id="PTHR24026">
    <property type="entry name" value="FAT ATYPICAL CADHERIN-RELATED"/>
    <property type="match status" value="1"/>
</dbReference>
<dbReference type="InterPro" id="IPR020894">
    <property type="entry name" value="Cadherin_CS"/>
</dbReference>
<dbReference type="Pfam" id="PF00028">
    <property type="entry name" value="Cadherin"/>
    <property type="match status" value="24"/>
</dbReference>
<keyword evidence="11" id="KW-0325">Glycoprotein</keyword>
<dbReference type="Gene3D" id="2.10.25.10">
    <property type="entry name" value="Laminin"/>
    <property type="match status" value="3"/>
</dbReference>
<dbReference type="FunFam" id="2.60.40.60:FF:000161">
    <property type="entry name" value="FAT atypical cadherin 1"/>
    <property type="match status" value="1"/>
</dbReference>
<evidence type="ECO:0000313" key="21">
    <source>
        <dbReference type="Proteomes" id="UP000694397"/>
    </source>
</evidence>
<reference evidence="20" key="2">
    <citation type="submission" date="2025-08" db="UniProtKB">
        <authorList>
            <consortium name="Ensembl"/>
        </authorList>
    </citation>
    <scope>IDENTIFICATION</scope>
</reference>
<dbReference type="SMART" id="SM00112">
    <property type="entry name" value="CA"/>
    <property type="match status" value="30"/>
</dbReference>
<feature type="domain" description="Cadherin" evidence="19">
    <location>
        <begin position="2444"/>
        <end position="2555"/>
    </location>
</feature>
<feature type="domain" description="Cadherin" evidence="19">
    <location>
        <begin position="823"/>
        <end position="927"/>
    </location>
</feature>
<dbReference type="FunFam" id="2.60.40.60:FF:000084">
    <property type="entry name" value="FAT atypical cadherin 3"/>
    <property type="match status" value="1"/>
</dbReference>
<dbReference type="Proteomes" id="UP000694397">
    <property type="component" value="Chromosome 10"/>
</dbReference>
<feature type="domain" description="EGF-like" evidence="18">
    <location>
        <begin position="3745"/>
        <end position="3781"/>
    </location>
</feature>
<keyword evidence="4 16" id="KW-0732">Signal</keyword>
<dbReference type="FunFam" id="2.60.40.60:FF:000090">
    <property type="entry name" value="FAT atypical cadherin 3"/>
    <property type="match status" value="1"/>
</dbReference>
<feature type="domain" description="Cadherin" evidence="19">
    <location>
        <begin position="2126"/>
        <end position="2229"/>
    </location>
</feature>
<feature type="domain" description="Cadherin" evidence="19">
    <location>
        <begin position="1301"/>
        <end position="1398"/>
    </location>
</feature>
<comment type="subcellular location">
    <subcellularLocation>
        <location evidence="1">Membrane</location>
        <topology evidence="1">Single-pass type I membrane protein</topology>
    </subcellularLocation>
</comment>
<feature type="disulfide bond" evidence="13">
    <location>
        <begin position="3771"/>
        <end position="3780"/>
    </location>
</feature>
<reference evidence="20" key="3">
    <citation type="submission" date="2025-09" db="UniProtKB">
        <authorList>
            <consortium name="Ensembl"/>
        </authorList>
    </citation>
    <scope>IDENTIFICATION</scope>
</reference>
<sequence length="4172" mass="457367">MQTFLLCLALLLLRILSCCCQVLQEPGGSLPRFLFTHPLYNATVYENSAARTYATSKVKMGITLMHRSWDIKYRITSGDEEGFFKAEEFVLGDFCFLRIRTKGGNSAILNREIQDSYLLTVKASVKGDSLETWTKVNIQVLDMNDLRPLFSPTTYSVTIPESTPLRTSIAQVTATDADIGSNGEFYYFFKEKVELFAVHPTSGVISLSGKLNTEDQSRYDLEILAVDRGMKLYGNNGVSSTAKLFIHVERINEHAPVLNVVTHVPSFLDKDPVYAVVTVEDLDEGLNGDIESVSIVAGDPLEQFILDRSPEGNEYQLKASEPIDWDNFPYGCNLTLQAKDRGSPQKFSAVKIVHVLVKRPQPVEVKFEKAMYEIKLSEISPPGTIVEAVKIFPEPDDAEYVLSPTADAVYFNMNTLTGVIATARQFTGVNQEVFELEVVEVDSKLRANVRVTIEDANNNTPMFTQPSYEVFVNESIAIGTNILTVSAVDGDRGENGYITYSIASLQPLPFKINQFSGVISTTAELDFESSSESYVFVVRASDWGSPYRRENEVNVTVHLENVNDNQPLFEKIACQGVISRDFPIGEVITTMSAIDIDELELVKYKILSGNERGFFDLNPDSGVLTLRRSLATANPKNGVFSLKITATDGENFSDSMFVNISVVHTKAPSKSFNCKETRVAQKLAEKLLKKAKANSKPKIEEGFIDLFSVNRQTPQFDRSFPAEITVREDLKVGASVFKVKADDGDTGFNGQIVYSIADGNKDSCFNIDMVTGLITVFLPMDREKTDRYLLNVTIYDLGLPQKSSWRLLTVFVEDANDNTPQFLQESYRTVVLENTAIGTEVIQVEATDKDLGLNGEIYYTLLTSTTQFGINSTNGIIYVAGQLDREFISTFTLKVEARDKAEKGNQRFSVATLRISLEDVNDCAPTFIPSYYNARVLEDLPVGTIVAWLEIQDPDLGLGGQVRYSLMNDYNGKFEVDKASGVIRLTKELDYETQQFYNLTVRAKDKGRPVSLTSVSFVEVEVVDVNENLYAPYFSDFALTSSVKENSRIGTSVLRVTAKDDDTGRDGDIQYSIRDGSGLGRFSIDEETGVIYTTDILDRETKDSYWLTVYATDHGVVPLYTAIEVYIQVEDVNDNAPLTSEPVYHPSVMENSPKDVSVVQIQAQDPDATATGDRLSYRISSGNPQNFFAIHSKTGEGTGSLPATVCVVQTGGPLLAFVDQGNDVEWKPPFRMMDGSRNTGNTFRIEPVLGIISVARELDITTIGHYVITVRVMDNGSPPLAATTMVRITVTLSDNSSPKFLQKEYQAEVNENVAVGTSITTVSAVSQSTLIYDIKQGNAERRFRINQYTGVITTQKTLDYESTPSYILIVQASNMAGMASNVTINVQVVDENDNPPVFQQLHYTGSISEAVPVNSVVLSADNSPLVIKATDADRNQNALLVYQIVEDTAKMFFTIDSSTGSIRTIASLDHETIAHFKFHVHVRDSGKPQLTAESPTEVSIQVIDTNDSPPRFSQDPYEAILLLPTYVGVEVLKVTATDPDLNVPTELTYSLVDGNLEHFTIDSSSGILTVKSNNFSKDRFRFNVKVSDGKFSSMALITVVVKEAMDSGLYFTHNLYSTSIEENIKNITKVAVVNAVGHRLNEPLKYSLLNAGTKFKIKSTSGVIETTGVPFDREEQEFYELVVEASREHDRLRVARVVVKVQVEDINDNAPVFVNLPYYAAVQVEAEPGSSIFRVLAVDRDKGINGEVAYFLKDDYRHFEINRLTGELHLKKAFESDLSNVEYEVVVYATDGGYPPLSTAVRFPITVVNKAMPVFDKSFYATSVNEDVAVHTPILGINATSPEGQAIIYTIVDGDPSSQFSIGFDTGIISVINSLDYEITSSFRLIVRATDYLTGARAEVDVDITVVDVNDNPPMFEKMFYKATLSETSMIGTPALQVVARDKDSEKNNIVRYQIFSSVYNSTDYFHIDSSSGLILTARLLDHELIQEYNFIVRATDNGFPPLSSQVSVTVIVNDMNDNSPVFNQLLYESYVSELAPKGHFVTCVQASDADSSDFDKLEYSILSGNEKMNFVMDGKTGIITLSNHRKHRMEPVYSLNVSVSDGVFTSTAQVHIRILGANLYSPVFSQNVYVAEVRENAAVGSKVVQVKATDVDSGPFGRIAYSFVNDLGKDQFSIDSNGQITTLEKLDRENPANKDIVLTVMALDGGGRASYCTVRVILVDENDNAPRFRAVEYRASVKSDVGKGFLVTQIQAYDSDDGANARVTYSLYSEAHVPVVDILEIDPDNGWMVTKGSFNHLKNTILSFFVKAVDGGIPMKHSLVSVYIHVLSPENPIPSFTQPQFSFTIPEDTPIGAALGSVHLASGHSAMFSIISGETGENNQDAVFVVEKETGVIKLDKPLDHEAIDTYRFKVSAIMKQAQIDSVSIVDVEVKVLDLNDNRPSFETNSYEATVMEGMPIGTRIIQVRASDPDWGANGQVTYGVAPPLTTEAERSAETFTIDSNTGWISTLKELDHEAHPSYSFVVVALDLGEALSLSSTTTVSVVIRDVNDNPPAFVEDYYRGQVRESDPPGEVVAVLHTRDVDSSETNRQVSYHITGGNPKGAFALGLVQGEWKMYVKRPLDREEQDLYLLNITASDGLFVTTAVVEVTVTDTNDNSPVCDQALYTASFPEDIPQNKVILTVGATDVDIGSNAEIRYSLSGPGIDDFYMDEDSGELKTASPLDREKTPRYKLVAQATDGGGLFCRMEIALELLDVNDNPPAFSTHRYTASVYENTATKALLTRLQAIDPDEGVNRKVLYSLVDSANGFFSIDKSSGIVVLEHVLDRELQSSYNITVRASDQGERVKLSSLAHVTITVLDMNDNPPVFERRDYLATVPEDVLLGTEVLRVYAASKDIGTNAEISYSIRSGNEHGKFHIHPLTGVITVSKALDFETCRDYFLTVEARDGGTPPLSAVTTVNINLTDVNDNAPMFSRDVYAAITSEDATIGESVVQVMAEDVDSQVNGQILFSIVSGDRENQFFIDPITGLMKVNKELDRETVSSYSLAVRALDSGSPAMSSTVMVNIDVSDINDNPPTFTPGNYTAVIQENKPVGTSILLLSVTDKDASHNGAPFEFSIVSGNEGSEFALDQTGLLTSNQVFRKDLAKDSGKPRLASTCFVFVRVIEESLHKPVVFPLEVYIVTMEDEFPGGVIGRIHATDQDVYDVLSFSHKYQQKSLFKIGRQDGKIIALGGLDAGTYQLNVTVSDGRFSVPVDVVVHVEQATGEMLANAVTVRFESVAPEDFVGLHLRSFTRVLRAAVAAQKQDALRVLSVQPVPGTPQLDLLFAVQAPGGGFYKAAYLTQKLSASRRQLESVLRISAVLDKNCSGLECQEQQCEQNIVLDSHTLATYSTAKISFVSPRFHRNTRCTCNGEWRTRASCPSSPELCEDQPCPGDMQCVGTGATWGPYMCQCPPGKLGECAGHTSLSFSGNSYIKYRVSDGSRSGEMKLGMRIRTLQSRGIIMYTRAEPCTILKIEEGKLWFQLDCGNSPGILGISGRPINDGSWHTVSLELNRNFTSLSLDDSYVERRRAPVPFQLLGPDSAIYFGAQVQPANARSLTDKKGPPRVLDGFQGCLDSVTLNSNELPLQNKRSRYAEVVGLTELKLGCVLYPDACERAPCLNGGSCASLPSGGDCSASNNPPFCFLLFKCPGFECSCMPQFTGGRCETEITACVPNPCQNGGVCKAIGNAFLCSCRRGFSGLTCGEDVNECEREECENGGVCVNTFGSFYCNCTAGFVGQSCGLRPVVVPNMQAGHSYVGKEELIGIAVVLFVIFVLVVLFVAFRKKFKALRGGEPCALYADVGGPPQVPVRPMAYTPCFQGDQRGTLDKMADGLGGAEHTEMSTFHPESPRILTARRGVVVCSVAPNLPPVSPCRSDCDSLRKSPWDSDEGKVVDMVEEVTCFSGSNKGSNSEVQSLSSFQSDSCDDNAYHWDTSDWMPSSRLPDIEEVPGYEAGDGSSARLAGSSRELETDYYLGGYDIDSDFPPPHDDEFLSQDQLPLPLPEEFPEHYGTLPAPQPVSVESTLSSGGGGSRPRPHFHPSQYLPPHPFPGEGQGGQGGELSTFRAGHEAEPEGLDGVSLSTRLSANASSSDVSAVCGFDDSEGGASDFESVDGLRFEGPRTHFTETQQQTEV</sequence>
<dbReference type="CDD" id="cd00054">
    <property type="entry name" value="EGF_CA"/>
    <property type="match status" value="3"/>
</dbReference>
<feature type="region of interest" description="Disordered" evidence="14">
    <location>
        <begin position="3944"/>
        <end position="4004"/>
    </location>
</feature>
<evidence type="ECO:0000256" key="16">
    <source>
        <dbReference type="SAM" id="SignalP"/>
    </source>
</evidence>
<keyword evidence="2 13" id="KW-0245">EGF-like domain</keyword>
<evidence type="ECO:0000256" key="14">
    <source>
        <dbReference type="SAM" id="MobiDB-lite"/>
    </source>
</evidence>
<dbReference type="PROSITE" id="PS01186">
    <property type="entry name" value="EGF_2"/>
    <property type="match status" value="2"/>
</dbReference>